<dbReference type="OrthoDB" id="5177725at2"/>
<accession>A0A4V2YTL6</accession>
<comment type="caution">
    <text evidence="2">The sequence shown here is derived from an EMBL/GenBank/DDBJ whole genome shotgun (WGS) entry which is preliminary data.</text>
</comment>
<dbReference type="AlphaFoldDB" id="A0A4V2YTL6"/>
<evidence type="ECO:0000313" key="3">
    <source>
        <dbReference type="Proteomes" id="UP000295578"/>
    </source>
</evidence>
<evidence type="ECO:0000313" key="2">
    <source>
        <dbReference type="EMBL" id="TDD74237.1"/>
    </source>
</evidence>
<feature type="domain" description="HTH cro/C1-type" evidence="1">
    <location>
        <begin position="15"/>
        <end position="69"/>
    </location>
</feature>
<dbReference type="InterPro" id="IPR043917">
    <property type="entry name" value="DUF5753"/>
</dbReference>
<name>A0A4V2YTL6_9ACTN</name>
<keyword evidence="3" id="KW-1185">Reference proteome</keyword>
<gene>
    <name evidence="2" type="ORF">E1293_29920</name>
</gene>
<sequence length="293" mass="32523">MVSPYVRRQRLATVLRTLREEHGIMADELAKRIHYSRTKISRLENAYGRPDVGDVVKILDALGVPDDQWSQIVRLASAAAAKGWWDSFGDAMGARQRLYADLESGAATIREYNDTSIPGLLQTPEFSDALVKLKRVQGPLGFSPKRMTEARQRRQESVLCPDGPTLDIILDEVVVRRINVPVGIMTAQVHHVVNLMTSEPRLKVRVLPVDARIEGVSIPRSAFFLYTFPDPTDPPIAVVETPRADLVYTEADEVDHHTKIYELLGKAVLSSEDSLACLAEAAERLTREAGSDG</sequence>
<dbReference type="Pfam" id="PF13560">
    <property type="entry name" value="HTH_31"/>
    <property type="match status" value="1"/>
</dbReference>
<dbReference type="Proteomes" id="UP000295578">
    <property type="component" value="Unassembled WGS sequence"/>
</dbReference>
<dbReference type="InterPro" id="IPR010982">
    <property type="entry name" value="Lambda_DNA-bd_dom_sf"/>
</dbReference>
<dbReference type="SUPFAM" id="SSF47413">
    <property type="entry name" value="lambda repressor-like DNA-binding domains"/>
    <property type="match status" value="1"/>
</dbReference>
<dbReference type="PROSITE" id="PS50943">
    <property type="entry name" value="HTH_CROC1"/>
    <property type="match status" value="1"/>
</dbReference>
<dbReference type="InterPro" id="IPR001387">
    <property type="entry name" value="Cro/C1-type_HTH"/>
</dbReference>
<dbReference type="RefSeq" id="WP_132200839.1">
    <property type="nucleotide sequence ID" value="NZ_SMKY01000172.1"/>
</dbReference>
<reference evidence="2 3" key="1">
    <citation type="submission" date="2019-03" db="EMBL/GenBank/DDBJ databases">
        <title>Draft genome sequences of novel Actinobacteria.</title>
        <authorList>
            <person name="Sahin N."/>
            <person name="Ay H."/>
            <person name="Saygin H."/>
        </authorList>
    </citation>
    <scope>NUCLEOTIDE SEQUENCE [LARGE SCALE GENOMIC DNA]</scope>
    <source>
        <strain evidence="2 3">DSM 45941</strain>
    </source>
</reference>
<proteinExistence type="predicted"/>
<dbReference type="GO" id="GO:0003677">
    <property type="term" value="F:DNA binding"/>
    <property type="evidence" value="ECO:0007669"/>
    <property type="project" value="InterPro"/>
</dbReference>
<dbReference type="CDD" id="cd00093">
    <property type="entry name" value="HTH_XRE"/>
    <property type="match status" value="1"/>
</dbReference>
<dbReference type="Gene3D" id="1.10.260.40">
    <property type="entry name" value="lambda repressor-like DNA-binding domains"/>
    <property type="match status" value="1"/>
</dbReference>
<dbReference type="Pfam" id="PF19054">
    <property type="entry name" value="DUF5753"/>
    <property type="match status" value="1"/>
</dbReference>
<dbReference type="SMART" id="SM00530">
    <property type="entry name" value="HTH_XRE"/>
    <property type="match status" value="1"/>
</dbReference>
<evidence type="ECO:0000259" key="1">
    <source>
        <dbReference type="PROSITE" id="PS50943"/>
    </source>
</evidence>
<dbReference type="EMBL" id="SMKY01000172">
    <property type="protein sequence ID" value="TDD74237.1"/>
    <property type="molecule type" value="Genomic_DNA"/>
</dbReference>
<organism evidence="2 3">
    <name type="scientific">Actinomadura darangshiensis</name>
    <dbReference type="NCBI Taxonomy" id="705336"/>
    <lineage>
        <taxon>Bacteria</taxon>
        <taxon>Bacillati</taxon>
        <taxon>Actinomycetota</taxon>
        <taxon>Actinomycetes</taxon>
        <taxon>Streptosporangiales</taxon>
        <taxon>Thermomonosporaceae</taxon>
        <taxon>Actinomadura</taxon>
    </lineage>
</organism>
<protein>
    <submittedName>
        <fullName evidence="2">XRE family transcriptional regulator</fullName>
    </submittedName>
</protein>